<comment type="caution">
    <text evidence="1">The sequence shown here is derived from an EMBL/GenBank/DDBJ whole genome shotgun (WGS) entry which is preliminary data.</text>
</comment>
<name>A0A162T3K2_9CRUS</name>
<protein>
    <submittedName>
        <fullName evidence="1">Uncharacterized protein</fullName>
    </submittedName>
</protein>
<dbReference type="EMBL" id="LRGB01000007">
    <property type="protein sequence ID" value="KZS21872.1"/>
    <property type="molecule type" value="Genomic_DNA"/>
</dbReference>
<accession>A0A162T3K2</accession>
<proteinExistence type="predicted"/>
<dbReference type="AlphaFoldDB" id="A0A162T3K2"/>
<evidence type="ECO:0000313" key="1">
    <source>
        <dbReference type="EMBL" id="KZS21872.1"/>
    </source>
</evidence>
<dbReference type="Proteomes" id="UP000076858">
    <property type="component" value="Unassembled WGS sequence"/>
</dbReference>
<dbReference type="PANTHER" id="PTHR10338">
    <property type="entry name" value="INTER-ALPHA-TRYPSIN INHIBITOR HEAVY CHAIN FAMILY MEMBER"/>
    <property type="match status" value="1"/>
</dbReference>
<dbReference type="InterPro" id="IPR050934">
    <property type="entry name" value="ITIH"/>
</dbReference>
<organism evidence="1 2">
    <name type="scientific">Daphnia magna</name>
    <dbReference type="NCBI Taxonomy" id="35525"/>
    <lineage>
        <taxon>Eukaryota</taxon>
        <taxon>Metazoa</taxon>
        <taxon>Ecdysozoa</taxon>
        <taxon>Arthropoda</taxon>
        <taxon>Crustacea</taxon>
        <taxon>Branchiopoda</taxon>
        <taxon>Diplostraca</taxon>
        <taxon>Cladocera</taxon>
        <taxon>Anomopoda</taxon>
        <taxon>Daphniidae</taxon>
        <taxon>Daphnia</taxon>
    </lineage>
</organism>
<reference evidence="1 2" key="1">
    <citation type="submission" date="2016-03" db="EMBL/GenBank/DDBJ databases">
        <title>EvidentialGene: Evidence-directed Construction of Genes on Genomes.</title>
        <authorList>
            <person name="Gilbert D.G."/>
            <person name="Choi J.-H."/>
            <person name="Mockaitis K."/>
            <person name="Colbourne J."/>
            <person name="Pfrender M."/>
        </authorList>
    </citation>
    <scope>NUCLEOTIDE SEQUENCE [LARGE SCALE GENOMIC DNA]</scope>
    <source>
        <strain evidence="1 2">Xinb3</strain>
        <tissue evidence="1">Complete organism</tissue>
    </source>
</reference>
<dbReference type="PANTHER" id="PTHR10338:SF108">
    <property type="entry name" value="INTER-ALPHA-TRYPSIN INHIBITOR HEAVY CHAIN H4-LIKE PROTEIN"/>
    <property type="match status" value="1"/>
</dbReference>
<keyword evidence="2" id="KW-1185">Reference proteome</keyword>
<gene>
    <name evidence="1" type="ORF">APZ42_010996</name>
</gene>
<evidence type="ECO:0000313" key="2">
    <source>
        <dbReference type="Proteomes" id="UP000076858"/>
    </source>
</evidence>
<sequence>MTIQDMLKKRQIVDDAKAIAEFNGKALNLSLTYGFVTPLTSLVVVKPNSTAATADVRPADAYQGLQPFYGMTLAAPSPIAAFSPNHFSGGIRQPAFGVSAFVAPGYQAIPFKRPITSTFRPHFGTSQSPHITEHFETSRSPHITEHFEFPSFSPEEWISQFEHNLTHVKIPAGNETLDLSWEDELPDVEYESCTTNRLHHAVCKSIWKCSTILHESTFVSKELTVDAKAACVIENKYVGICCDASPIFPELSIDFTTIIPELETTTSVDDSSTFTSDP</sequence>